<dbReference type="InterPro" id="IPR043129">
    <property type="entry name" value="ATPase_NBD"/>
</dbReference>
<dbReference type="Proteomes" id="UP001219862">
    <property type="component" value="Unassembled WGS sequence"/>
</dbReference>
<comment type="pathway">
    <text evidence="1">Amino-sugar metabolism; 1,6-anhydro-N-acetylmuramate degradation.</text>
</comment>
<accession>A0ABT5KRC7</accession>
<comment type="function">
    <text evidence="1">Catalyzes the specific phosphorylation of 1,6-anhydro-N-acetylmuramic acid (anhMurNAc) with the simultaneous cleavage of the 1,6-anhydro ring, generating MurNAc-6-P. Is required for the utilization of anhMurNAc either imported from the medium or derived from its own cell wall murein, and thus plays a role in cell wall recycling.</text>
</comment>
<protein>
    <recommendedName>
        <fullName evidence="1">Anhydro-N-acetylmuramic acid kinase</fullName>
        <ecNumber evidence="1">2.7.1.170</ecNumber>
    </recommendedName>
    <alternativeName>
        <fullName evidence="1">AnhMurNAc kinase</fullName>
    </alternativeName>
</protein>
<dbReference type="PANTHER" id="PTHR30605">
    <property type="entry name" value="ANHYDRO-N-ACETYLMURAMIC ACID KINASE"/>
    <property type="match status" value="1"/>
</dbReference>
<proteinExistence type="inferred from homology"/>
<dbReference type="SUPFAM" id="SSF53067">
    <property type="entry name" value="Actin-like ATPase domain"/>
    <property type="match status" value="1"/>
</dbReference>
<gene>
    <name evidence="1" type="primary">anmK</name>
    <name evidence="2" type="ORF">PRZ01_09625</name>
</gene>
<keyword evidence="1" id="KW-0119">Carbohydrate metabolism</keyword>
<sequence length="385" mass="40778">MPEFYIGLMSGTSLDGVDAVLASFDGTQPSMAVRAHLHHAYPPALRDELLALNSPGSNELHRAALAANAVARSYADLVAQLLEHSGLKTREITALGAHGQTVRHQPSAFDGCGYTTQLLNGALLAEQTGIDVICDFRNRDLAAGGQGAPLVPAFHRTLFGRSDADVAVLNIGGISNISILGREGWTLGFDCGPGNCLMDAWTARHLGQAYDDQGTWAATGQVLPTLLKAWLAEPFFAAAPPKSSGRDLFNTAWVKRYLSGAEAPEDVQRTLLALTVRSIVDSLHLGLHLGEKIEPHSSLRAKGSKASELLVCGGGALNTLLMQQLQTLLPETQVRPTDAHGLPAMQVEGAAFAWLAMRFMKRSPGNLAQVTGAAGPRVLGALYPA</sequence>
<dbReference type="Pfam" id="PF03702">
    <property type="entry name" value="AnmK"/>
    <property type="match status" value="1"/>
</dbReference>
<keyword evidence="1 2" id="KW-0808">Transferase</keyword>
<keyword evidence="1" id="KW-0067">ATP-binding</keyword>
<dbReference type="InterPro" id="IPR005338">
    <property type="entry name" value="Anhydro_N_Ac-Mur_kinase"/>
</dbReference>
<feature type="binding site" evidence="1">
    <location>
        <begin position="11"/>
        <end position="18"/>
    </location>
    <ligand>
        <name>ATP</name>
        <dbReference type="ChEBI" id="CHEBI:30616"/>
    </ligand>
</feature>
<dbReference type="RefSeq" id="WP_273596562.1">
    <property type="nucleotide sequence ID" value="NZ_JAQQXS010000007.1"/>
</dbReference>
<keyword evidence="1" id="KW-0547">Nucleotide-binding</keyword>
<reference evidence="2 3" key="1">
    <citation type="submission" date="2022-10" db="EMBL/GenBank/DDBJ databases">
        <title>paucibacter sp. hw8 Genome sequencing.</title>
        <authorList>
            <person name="Park S."/>
        </authorList>
    </citation>
    <scope>NUCLEOTIDE SEQUENCE [LARGE SCALE GENOMIC DNA]</scope>
    <source>
        <strain evidence="3">hw8</strain>
    </source>
</reference>
<dbReference type="PANTHER" id="PTHR30605:SF0">
    <property type="entry name" value="ANHYDRO-N-ACETYLMURAMIC ACID KINASE"/>
    <property type="match status" value="1"/>
</dbReference>
<evidence type="ECO:0000313" key="2">
    <source>
        <dbReference type="EMBL" id="MDC8785449.1"/>
    </source>
</evidence>
<comment type="similarity">
    <text evidence="1">Belongs to the anhydro-N-acetylmuramic acid kinase family.</text>
</comment>
<dbReference type="GO" id="GO:0016301">
    <property type="term" value="F:kinase activity"/>
    <property type="evidence" value="ECO:0007669"/>
    <property type="project" value="UniProtKB-KW"/>
</dbReference>
<comment type="catalytic activity">
    <reaction evidence="1">
        <text>1,6-anhydro-N-acetyl-beta-muramate + ATP + H2O = N-acetyl-D-muramate 6-phosphate + ADP + H(+)</text>
        <dbReference type="Rhea" id="RHEA:24952"/>
        <dbReference type="ChEBI" id="CHEBI:15377"/>
        <dbReference type="ChEBI" id="CHEBI:15378"/>
        <dbReference type="ChEBI" id="CHEBI:30616"/>
        <dbReference type="ChEBI" id="CHEBI:58690"/>
        <dbReference type="ChEBI" id="CHEBI:58722"/>
        <dbReference type="ChEBI" id="CHEBI:456216"/>
        <dbReference type="EC" id="2.7.1.170"/>
    </reaction>
</comment>
<evidence type="ECO:0000313" key="3">
    <source>
        <dbReference type="Proteomes" id="UP001219862"/>
    </source>
</evidence>
<dbReference type="EMBL" id="JAQQXS010000007">
    <property type="protein sequence ID" value="MDC8785449.1"/>
    <property type="molecule type" value="Genomic_DNA"/>
</dbReference>
<keyword evidence="3" id="KW-1185">Reference proteome</keyword>
<evidence type="ECO:0000256" key="1">
    <source>
        <dbReference type="HAMAP-Rule" id="MF_01270"/>
    </source>
</evidence>
<dbReference type="Gene3D" id="3.30.420.40">
    <property type="match status" value="2"/>
</dbReference>
<dbReference type="NCBIfam" id="NF007139">
    <property type="entry name" value="PRK09585.1-3"/>
    <property type="match status" value="1"/>
</dbReference>
<keyword evidence="1 2" id="KW-0418">Kinase</keyword>
<dbReference type="CDD" id="cd24050">
    <property type="entry name" value="ASKHA_NBD_ANMK"/>
    <property type="match status" value="1"/>
</dbReference>
<comment type="pathway">
    <text evidence="1">Cell wall biogenesis; peptidoglycan recycling.</text>
</comment>
<comment type="caution">
    <text evidence="2">The sequence shown here is derived from an EMBL/GenBank/DDBJ whole genome shotgun (WGS) entry which is preliminary data.</text>
</comment>
<name>A0ABT5KRC7_9BURK</name>
<dbReference type="EC" id="2.7.1.170" evidence="1"/>
<organism evidence="2 3">
    <name type="scientific">Roseateles koreensis</name>
    <dbReference type="NCBI Taxonomy" id="2987526"/>
    <lineage>
        <taxon>Bacteria</taxon>
        <taxon>Pseudomonadati</taxon>
        <taxon>Pseudomonadota</taxon>
        <taxon>Betaproteobacteria</taxon>
        <taxon>Burkholderiales</taxon>
        <taxon>Sphaerotilaceae</taxon>
        <taxon>Roseateles</taxon>
    </lineage>
</organism>
<dbReference type="HAMAP" id="MF_01270">
    <property type="entry name" value="AnhMurNAc_kinase"/>
    <property type="match status" value="1"/>
</dbReference>